<dbReference type="PROSITE" id="PS50887">
    <property type="entry name" value="GGDEF"/>
    <property type="match status" value="1"/>
</dbReference>
<dbReference type="InterPro" id="IPR029787">
    <property type="entry name" value="Nucleotide_cyclase"/>
</dbReference>
<dbReference type="Proteomes" id="UP000593994">
    <property type="component" value="Chromosome"/>
</dbReference>
<name>A0A7S7LXX3_9BACT</name>
<keyword evidence="6" id="KW-1185">Reference proteome</keyword>
<dbReference type="AlphaFoldDB" id="A0A7S7LXX3"/>
<dbReference type="NCBIfam" id="TIGR00254">
    <property type="entry name" value="GGDEF"/>
    <property type="match status" value="1"/>
</dbReference>
<dbReference type="GO" id="GO:0052621">
    <property type="term" value="F:diguanylate cyclase activity"/>
    <property type="evidence" value="ECO:0007669"/>
    <property type="project" value="UniProtKB-EC"/>
</dbReference>
<dbReference type="SUPFAM" id="SSF55073">
    <property type="entry name" value="Nucleotide cyclase"/>
    <property type="match status" value="1"/>
</dbReference>
<dbReference type="PANTHER" id="PTHR45138">
    <property type="entry name" value="REGULATORY COMPONENTS OF SENSORY TRANSDUCTION SYSTEM"/>
    <property type="match status" value="1"/>
</dbReference>
<gene>
    <name evidence="5" type="ORF">HUE88_04180</name>
</gene>
<sequence>MQKEELKSLAKEIYDNLIVSIDEQDNANIEQLVNYLGVATEAIGNIDGSDITTLEYAKSTFHNAYKDIAAEGLRQYKSTSGKFLEISQEHSEIIDNYLVKDIDIPNVTKKFYEIQKQMSDEIEKANEIIVNLSNQVKTLENKTNIDSLTKVYNRRALSAYLETLCEEGNSNYEVHTLIMDLDDFKIVNDTYGHIAGDKILIFISNILKRTLRDGDKIFRYGGEEFIIILNRIDTKRCMSITNRILELIRANNLIYKGKTINVTASIGTTMFKTGDTPDSLIERADRALYIAKSNGKNQVQTVLI</sequence>
<organism evidence="5 6">
    <name type="scientific">Candidatus Sulfurimonas baltica</name>
    <dbReference type="NCBI Taxonomy" id="2740404"/>
    <lineage>
        <taxon>Bacteria</taxon>
        <taxon>Pseudomonadati</taxon>
        <taxon>Campylobacterota</taxon>
        <taxon>Epsilonproteobacteria</taxon>
        <taxon>Campylobacterales</taxon>
        <taxon>Sulfurimonadaceae</taxon>
        <taxon>Sulfurimonas</taxon>
    </lineage>
</organism>
<keyword evidence="3" id="KW-0175">Coiled coil</keyword>
<accession>A0A7S7LXX3</accession>
<dbReference type="EMBL" id="CP054492">
    <property type="protein sequence ID" value="QOY52893.1"/>
    <property type="molecule type" value="Genomic_DNA"/>
</dbReference>
<evidence type="ECO:0000256" key="3">
    <source>
        <dbReference type="SAM" id="Coils"/>
    </source>
</evidence>
<evidence type="ECO:0000313" key="5">
    <source>
        <dbReference type="EMBL" id="QOY52893.1"/>
    </source>
</evidence>
<proteinExistence type="predicted"/>
<dbReference type="GO" id="GO:0043709">
    <property type="term" value="P:cell adhesion involved in single-species biofilm formation"/>
    <property type="evidence" value="ECO:0007669"/>
    <property type="project" value="TreeGrafter"/>
</dbReference>
<dbReference type="KEGG" id="sbal:HUE88_04180"/>
<feature type="domain" description="GGDEF" evidence="4">
    <location>
        <begin position="172"/>
        <end position="304"/>
    </location>
</feature>
<evidence type="ECO:0000313" key="6">
    <source>
        <dbReference type="Proteomes" id="UP000593994"/>
    </source>
</evidence>
<dbReference type="GO" id="GO:1902201">
    <property type="term" value="P:negative regulation of bacterial-type flagellum-dependent cell motility"/>
    <property type="evidence" value="ECO:0007669"/>
    <property type="project" value="TreeGrafter"/>
</dbReference>
<dbReference type="EC" id="2.7.7.65" evidence="1"/>
<evidence type="ECO:0000256" key="2">
    <source>
        <dbReference type="ARBA" id="ARBA00034247"/>
    </source>
</evidence>
<protein>
    <recommendedName>
        <fullName evidence="1">diguanylate cyclase</fullName>
        <ecNumber evidence="1">2.7.7.65</ecNumber>
    </recommendedName>
</protein>
<dbReference type="CDD" id="cd01949">
    <property type="entry name" value="GGDEF"/>
    <property type="match status" value="1"/>
</dbReference>
<dbReference type="RefSeq" id="WP_194371379.1">
    <property type="nucleotide sequence ID" value="NZ_CP054492.1"/>
</dbReference>
<evidence type="ECO:0000259" key="4">
    <source>
        <dbReference type="PROSITE" id="PS50887"/>
    </source>
</evidence>
<dbReference type="InterPro" id="IPR000160">
    <property type="entry name" value="GGDEF_dom"/>
</dbReference>
<dbReference type="Gene3D" id="3.30.70.270">
    <property type="match status" value="1"/>
</dbReference>
<evidence type="ECO:0000256" key="1">
    <source>
        <dbReference type="ARBA" id="ARBA00012528"/>
    </source>
</evidence>
<dbReference type="FunFam" id="3.30.70.270:FF:000001">
    <property type="entry name" value="Diguanylate cyclase domain protein"/>
    <property type="match status" value="1"/>
</dbReference>
<feature type="coiled-coil region" evidence="3">
    <location>
        <begin position="115"/>
        <end position="142"/>
    </location>
</feature>
<dbReference type="InterPro" id="IPR043128">
    <property type="entry name" value="Rev_trsase/Diguanyl_cyclase"/>
</dbReference>
<dbReference type="GO" id="GO:0005886">
    <property type="term" value="C:plasma membrane"/>
    <property type="evidence" value="ECO:0007669"/>
    <property type="project" value="TreeGrafter"/>
</dbReference>
<dbReference type="InterPro" id="IPR050469">
    <property type="entry name" value="Diguanylate_Cyclase"/>
</dbReference>
<reference evidence="5 6" key="1">
    <citation type="submission" date="2020-05" db="EMBL/GenBank/DDBJ databases">
        <title>Sulfurimonas marisnigri, sp. nov., and Sulfurimonas baltica, sp. nov., manganese oxide reducing chemolithoautotrophs of the class Epsilonproteobacteria isolated from the pelagic redoxclines of the Black and Baltic Seas and emended description of the genus Sulfurimonas.</title>
        <authorList>
            <person name="Henkel J.V."/>
            <person name="Laudan C."/>
            <person name="Werner J."/>
            <person name="Neu T."/>
            <person name="Plewe S."/>
            <person name="Sproer C."/>
            <person name="Bunk B."/>
            <person name="Schulz-Vogt H.N."/>
        </authorList>
    </citation>
    <scope>NUCLEOTIDE SEQUENCE [LARGE SCALE GENOMIC DNA]</scope>
    <source>
        <strain evidence="5 6">GD2</strain>
    </source>
</reference>
<dbReference type="PANTHER" id="PTHR45138:SF9">
    <property type="entry name" value="DIGUANYLATE CYCLASE DGCM-RELATED"/>
    <property type="match status" value="1"/>
</dbReference>
<dbReference type="Pfam" id="PF00990">
    <property type="entry name" value="GGDEF"/>
    <property type="match status" value="1"/>
</dbReference>
<dbReference type="SMART" id="SM00267">
    <property type="entry name" value="GGDEF"/>
    <property type="match status" value="1"/>
</dbReference>
<comment type="catalytic activity">
    <reaction evidence="2">
        <text>2 GTP = 3',3'-c-di-GMP + 2 diphosphate</text>
        <dbReference type="Rhea" id="RHEA:24898"/>
        <dbReference type="ChEBI" id="CHEBI:33019"/>
        <dbReference type="ChEBI" id="CHEBI:37565"/>
        <dbReference type="ChEBI" id="CHEBI:58805"/>
        <dbReference type="EC" id="2.7.7.65"/>
    </reaction>
</comment>